<feature type="active site" evidence="6">
    <location>
        <position position="300"/>
    </location>
</feature>
<dbReference type="InterPro" id="IPR016143">
    <property type="entry name" value="Citrate_synth-like_sm_a-sub"/>
</dbReference>
<dbReference type="InterPro" id="IPR036969">
    <property type="entry name" value="Citrate_synthase_sf"/>
</dbReference>
<dbReference type="AlphaFoldDB" id="A0A553UQK4"/>
<name>A0A553UQK4_9HELI</name>
<dbReference type="PRINTS" id="PR00143">
    <property type="entry name" value="CITRTSNTHASE"/>
</dbReference>
<evidence type="ECO:0000256" key="5">
    <source>
        <dbReference type="PIRNR" id="PIRNR001369"/>
    </source>
</evidence>
<comment type="catalytic activity">
    <reaction evidence="4">
        <text>oxaloacetate + acetyl-CoA + H2O = citrate + CoA + H(+)</text>
        <dbReference type="Rhea" id="RHEA:16845"/>
        <dbReference type="ChEBI" id="CHEBI:15377"/>
        <dbReference type="ChEBI" id="CHEBI:15378"/>
        <dbReference type="ChEBI" id="CHEBI:16452"/>
        <dbReference type="ChEBI" id="CHEBI:16947"/>
        <dbReference type="ChEBI" id="CHEBI:57287"/>
        <dbReference type="ChEBI" id="CHEBI:57288"/>
        <dbReference type="EC" id="2.3.3.16"/>
    </reaction>
</comment>
<evidence type="ECO:0000313" key="7">
    <source>
        <dbReference type="EMBL" id="TSA82493.1"/>
    </source>
</evidence>
<evidence type="ECO:0000313" key="8">
    <source>
        <dbReference type="Proteomes" id="UP000319322"/>
    </source>
</evidence>
<dbReference type="UniPathway" id="UPA00223">
    <property type="reaction ID" value="UER00717"/>
</dbReference>
<keyword evidence="8" id="KW-1185">Reference proteome</keyword>
<dbReference type="SUPFAM" id="SSF48256">
    <property type="entry name" value="Citrate synthase"/>
    <property type="match status" value="1"/>
</dbReference>
<proteinExistence type="inferred from homology"/>
<dbReference type="PIRSF" id="PIRSF001369">
    <property type="entry name" value="Citrate_synth"/>
    <property type="match status" value="1"/>
</dbReference>
<dbReference type="PANTHER" id="PTHR11739">
    <property type="entry name" value="CITRATE SYNTHASE"/>
    <property type="match status" value="1"/>
</dbReference>
<dbReference type="InterPro" id="IPR002020">
    <property type="entry name" value="Citrate_synthase"/>
</dbReference>
<dbReference type="Proteomes" id="UP000319322">
    <property type="component" value="Unassembled WGS sequence"/>
</dbReference>
<evidence type="ECO:0000256" key="2">
    <source>
        <dbReference type="ARBA" id="ARBA00010566"/>
    </source>
</evidence>
<dbReference type="GO" id="GO:0005975">
    <property type="term" value="P:carbohydrate metabolic process"/>
    <property type="evidence" value="ECO:0007669"/>
    <property type="project" value="TreeGrafter"/>
</dbReference>
<dbReference type="InterPro" id="IPR016142">
    <property type="entry name" value="Citrate_synth-like_lrg_a-sub"/>
</dbReference>
<evidence type="ECO:0000256" key="6">
    <source>
        <dbReference type="PIRSR" id="PIRSR001369-1"/>
    </source>
</evidence>
<dbReference type="GO" id="GO:0036440">
    <property type="term" value="F:citrate synthase activity"/>
    <property type="evidence" value="ECO:0007669"/>
    <property type="project" value="UniProtKB-EC"/>
</dbReference>
<dbReference type="OrthoDB" id="9800864at2"/>
<feature type="active site" evidence="6">
    <location>
        <position position="250"/>
    </location>
</feature>
<reference evidence="8" key="1">
    <citation type="submission" date="2019-07" db="EMBL/GenBank/DDBJ databases">
        <title>Helicobacter labacensis sp. nov., Helicobacter mehlei sp. nov. and Helicobacter vulpis sp. nov., isolated from gastric mucosa of red fox (Vulpis vulpis).</title>
        <authorList>
            <person name="Papic B."/>
        </authorList>
    </citation>
    <scope>NUCLEOTIDE SEQUENCE [LARGE SCALE GENOMIC DNA]</scope>
    <source>
        <strain evidence="8">L8b</strain>
    </source>
</reference>
<dbReference type="Gene3D" id="1.10.580.10">
    <property type="entry name" value="Citrate Synthase, domain 1"/>
    <property type="match status" value="1"/>
</dbReference>
<sequence>MSSGLAGVVAGSSAICQCADGLTYRGYAIEELASLASFEEVAHLLLVGHLPNQAQLESFKTQLQQYRELPMGVKKTLRALGSGHPMDILKAGVVALGCMEAESLDFSDQYDKALQILGSLPSILLYWHHYHKHGKEISLQDHTSTAHFILERLRGQEPLWVEVKAMDAMLILYAEHGFSASTFASRISASTLSDLHSCVATGIGTLKGRLHGGANEWAIQLMLEYSSVEEALKGITKRLASKEKIMGFGHRLYKIADPRSAVGLELAQKLKGLGDPKLFDIALAIKDHMQKEKNLPDNIDFFGGLVYHYLKLPRLYYTPLFVMSRVAGWIAHVFEQRADNKIIRPNSDYTGPARCSFKPIA</sequence>
<evidence type="ECO:0000256" key="3">
    <source>
        <dbReference type="ARBA" id="ARBA00022679"/>
    </source>
</evidence>
<keyword evidence="3 5" id="KW-0808">Transferase</keyword>
<dbReference type="RefSeq" id="WP_120948519.1">
    <property type="nucleotide sequence ID" value="NZ_QXQP01000017.1"/>
</dbReference>
<protein>
    <recommendedName>
        <fullName evidence="5">Citrate synthase</fullName>
    </recommendedName>
</protein>
<gene>
    <name evidence="7" type="ORF">FNE76_05680</name>
</gene>
<dbReference type="Pfam" id="PF00285">
    <property type="entry name" value="Citrate_synt"/>
    <property type="match status" value="1"/>
</dbReference>
<comment type="pathway">
    <text evidence="1">Carbohydrate metabolism; tricarboxylic acid cycle; isocitrate from oxaloacetate: step 1/2.</text>
</comment>
<reference evidence="7 8" key="2">
    <citation type="submission" date="2019-07" db="EMBL/GenBank/DDBJ databases">
        <title>Helicobacter labacensis sp. nov., Helicobacter mehlei sp. nov. and Helicobacter vulpis sp. nov., isolated from gastric mucosa of red fox (Vulpis vulpis).</title>
        <authorList>
            <person name="Kusar D."/>
            <person name="Gruntar I."/>
            <person name="Pate M."/>
            <person name="Zajc U."/>
            <person name="Ocepek M."/>
        </authorList>
    </citation>
    <scope>NUCLEOTIDE SEQUENCE [LARGE SCALE GENOMIC DNA]</scope>
    <source>
        <strain evidence="7 8">L8b</strain>
    </source>
</reference>
<organism evidence="7 8">
    <name type="scientific">Helicobacter mehlei</name>
    <dbReference type="NCBI Taxonomy" id="2316080"/>
    <lineage>
        <taxon>Bacteria</taxon>
        <taxon>Pseudomonadati</taxon>
        <taxon>Campylobacterota</taxon>
        <taxon>Epsilonproteobacteria</taxon>
        <taxon>Campylobacterales</taxon>
        <taxon>Helicobacteraceae</taxon>
        <taxon>Helicobacter</taxon>
    </lineage>
</organism>
<evidence type="ECO:0000256" key="4">
    <source>
        <dbReference type="ARBA" id="ARBA00049288"/>
    </source>
</evidence>
<dbReference type="GO" id="GO:0006099">
    <property type="term" value="P:tricarboxylic acid cycle"/>
    <property type="evidence" value="ECO:0007669"/>
    <property type="project" value="UniProtKB-UniPathway"/>
</dbReference>
<dbReference type="PANTHER" id="PTHR11739:SF25">
    <property type="entry name" value="CITRATE SYNTHASE-RELATED PROTEIN DDB_G0287281"/>
    <property type="match status" value="1"/>
</dbReference>
<accession>A0A553UQK4</accession>
<comment type="caution">
    <text evidence="7">The sequence shown here is derived from an EMBL/GenBank/DDBJ whole genome shotgun (WGS) entry which is preliminary data.</text>
</comment>
<dbReference type="InterPro" id="IPR024176">
    <property type="entry name" value="Citrate_synthase_bac-typ"/>
</dbReference>
<comment type="similarity">
    <text evidence="2 5">Belongs to the citrate synthase family.</text>
</comment>
<dbReference type="GO" id="GO:0050440">
    <property type="term" value="F:2-methylcitrate synthase activity"/>
    <property type="evidence" value="ECO:0007669"/>
    <property type="project" value="TreeGrafter"/>
</dbReference>
<evidence type="ECO:0000256" key="1">
    <source>
        <dbReference type="ARBA" id="ARBA00004751"/>
    </source>
</evidence>
<dbReference type="Gene3D" id="1.10.230.10">
    <property type="entry name" value="Cytochrome P450-Terp, domain 2"/>
    <property type="match status" value="1"/>
</dbReference>
<dbReference type="GO" id="GO:0019679">
    <property type="term" value="P:propionate metabolic process, methylcitrate cycle"/>
    <property type="evidence" value="ECO:0007669"/>
    <property type="project" value="TreeGrafter"/>
</dbReference>
<dbReference type="EMBL" id="VKGC01000014">
    <property type="protein sequence ID" value="TSA82493.1"/>
    <property type="molecule type" value="Genomic_DNA"/>
</dbReference>